<name>A0ABN0QU89_MYCUL</name>
<gene>
    <name evidence="2" type="ORF">I551_5305</name>
</gene>
<dbReference type="EMBL" id="JAOL01000146">
    <property type="protein sequence ID" value="EUA88226.1"/>
    <property type="molecule type" value="Genomic_DNA"/>
</dbReference>
<sequence>MTQPHQRHGVAPVEQFGPNTAGTTLAVGFHTAQRAYHRDFLAALAVDSPLRSGIDDFVGQFFDVALLRVLRQPTGEPAQITFGPMASPDTPTSFGSCAS</sequence>
<organism evidence="2 3">
    <name type="scientific">Mycobacterium ulcerans str. Harvey</name>
    <dbReference type="NCBI Taxonomy" id="1299332"/>
    <lineage>
        <taxon>Bacteria</taxon>
        <taxon>Bacillati</taxon>
        <taxon>Actinomycetota</taxon>
        <taxon>Actinomycetes</taxon>
        <taxon>Mycobacteriales</taxon>
        <taxon>Mycobacteriaceae</taxon>
        <taxon>Mycobacterium</taxon>
        <taxon>Mycobacterium ulcerans group</taxon>
    </lineage>
</organism>
<comment type="caution">
    <text evidence="2">The sequence shown here is derived from an EMBL/GenBank/DDBJ whole genome shotgun (WGS) entry which is preliminary data.</text>
</comment>
<dbReference type="Proteomes" id="UP000020681">
    <property type="component" value="Unassembled WGS sequence"/>
</dbReference>
<keyword evidence="3" id="KW-1185">Reference proteome</keyword>
<accession>A0ABN0QU89</accession>
<feature type="region of interest" description="Disordered" evidence="1">
    <location>
        <begin position="79"/>
        <end position="99"/>
    </location>
</feature>
<evidence type="ECO:0000313" key="2">
    <source>
        <dbReference type="EMBL" id="EUA88226.1"/>
    </source>
</evidence>
<evidence type="ECO:0000256" key="1">
    <source>
        <dbReference type="SAM" id="MobiDB-lite"/>
    </source>
</evidence>
<feature type="compositionally biased region" description="Polar residues" evidence="1">
    <location>
        <begin position="89"/>
        <end position="99"/>
    </location>
</feature>
<proteinExistence type="predicted"/>
<evidence type="ECO:0000313" key="3">
    <source>
        <dbReference type="Proteomes" id="UP000020681"/>
    </source>
</evidence>
<protein>
    <submittedName>
        <fullName evidence="2">Uncharacterized protein</fullName>
    </submittedName>
</protein>
<reference evidence="2 3" key="1">
    <citation type="submission" date="2014-01" db="EMBL/GenBank/DDBJ databases">
        <authorList>
            <person name="Dobos K."/>
            <person name="Lenaerts A."/>
            <person name="Ordway D."/>
            <person name="DeGroote M.A."/>
            <person name="Parker T."/>
            <person name="Sizemore C."/>
            <person name="Tallon L.J."/>
            <person name="Sadzewicz L.K."/>
            <person name="Sengamalay N."/>
            <person name="Fraser C.M."/>
            <person name="Hine E."/>
            <person name="Shefchek K.A."/>
            <person name="Das S.P."/>
            <person name="Tettelin H."/>
        </authorList>
    </citation>
    <scope>NUCLEOTIDE SEQUENCE [LARGE SCALE GENOMIC DNA]</scope>
    <source>
        <strain evidence="2 3">Harvey</strain>
    </source>
</reference>